<dbReference type="HOGENOM" id="CLU_2566399_0_0_11"/>
<dbReference type="Proteomes" id="UP000000376">
    <property type="component" value="Chromosome"/>
</dbReference>
<proteinExistence type="predicted"/>
<accession>D7BLB7</accession>
<sequence>MPGIFGQDAKGRVVRLVEDILVDNMLVQAAGSSSKAGRLVAHGLSMDFKQARRARNIPRNLCLKMWPPRTRGYVVSPATRH</sequence>
<organism evidence="1 2">
    <name type="scientific">Arcanobacterium haemolyticum (strain ATCC 9345 / DSM 20595 / CCM 5947 / CCUG 17215 / LMG 16163 / NBRC 15585 / NCTC 8452 / 11018)</name>
    <dbReference type="NCBI Taxonomy" id="644284"/>
    <lineage>
        <taxon>Bacteria</taxon>
        <taxon>Bacillati</taxon>
        <taxon>Actinomycetota</taxon>
        <taxon>Actinomycetes</taxon>
        <taxon>Actinomycetales</taxon>
        <taxon>Actinomycetaceae</taxon>
        <taxon>Arcanobacterium</taxon>
    </lineage>
</organism>
<dbReference type="EMBL" id="CP002045">
    <property type="protein sequence ID" value="ADH93447.1"/>
    <property type="molecule type" value="Genomic_DNA"/>
</dbReference>
<reference evidence="1 2" key="1">
    <citation type="journal article" date="2010" name="Stand. Genomic Sci.">
        <title>Complete genome sequence of Arcanobacterium haemolyticum type strain (11018).</title>
        <authorList>
            <person name="Yasawong M."/>
            <person name="Teshima H."/>
            <person name="Lapidus A."/>
            <person name="Nolan M."/>
            <person name="Lucas S."/>
            <person name="Glavina Del Rio T."/>
            <person name="Tice H."/>
            <person name="Cheng J."/>
            <person name="Bruce D."/>
            <person name="Detter C."/>
            <person name="Tapia R."/>
            <person name="Han C."/>
            <person name="Goodwin L."/>
            <person name="Pitluck S."/>
            <person name="Liolios K."/>
            <person name="Ivanova N."/>
            <person name="Mavromatis K."/>
            <person name="Mikhailova N."/>
            <person name="Pati A."/>
            <person name="Chen A."/>
            <person name="Palaniappan K."/>
            <person name="Land M."/>
            <person name="Hauser L."/>
            <person name="Chang Y."/>
            <person name="Jeffries C."/>
            <person name="Rohde M."/>
            <person name="Sikorski J."/>
            <person name="Pukall R."/>
            <person name="Goker M."/>
            <person name="Woyke T."/>
            <person name="Bristow J."/>
            <person name="Eisen J."/>
            <person name="Markowitz V."/>
            <person name="Hugenholtz P."/>
            <person name="Kyrpides N."/>
            <person name="Klenk H."/>
        </authorList>
    </citation>
    <scope>NUCLEOTIDE SEQUENCE [LARGE SCALE GENOMIC DNA]</scope>
    <source>
        <strain evidence="2">ATCC 9345 / DSM 20595 / CCUG 17215 / LMG 16163 / NBRC 15585 / NCTC 8452 / 11018</strain>
    </source>
</reference>
<protein>
    <submittedName>
        <fullName evidence="1">Uncharacterized protein</fullName>
    </submittedName>
</protein>
<name>D7BLB7_ARCHD</name>
<dbReference type="KEGG" id="ahe:Arch_1765"/>
<evidence type="ECO:0000313" key="1">
    <source>
        <dbReference type="EMBL" id="ADH93447.1"/>
    </source>
</evidence>
<evidence type="ECO:0000313" key="2">
    <source>
        <dbReference type="Proteomes" id="UP000000376"/>
    </source>
</evidence>
<dbReference type="AlphaFoldDB" id="D7BLB7"/>
<keyword evidence="2" id="KW-1185">Reference proteome</keyword>
<gene>
    <name evidence="1" type="ordered locus">Arch_1765</name>
</gene>